<dbReference type="PANTHER" id="PTHR33653">
    <property type="entry name" value="RIBONUCLEASE VAPC2"/>
    <property type="match status" value="1"/>
</dbReference>
<dbReference type="SUPFAM" id="SSF88723">
    <property type="entry name" value="PIN domain-like"/>
    <property type="match status" value="1"/>
</dbReference>
<reference evidence="11" key="1">
    <citation type="journal article" date="2011" name="Stand. Genomic Sci.">
        <title>Genome sequence of the filamentous, gliding Thiothrix nivea neotype strain (JP2(T)).</title>
        <authorList>
            <person name="Lapidus A."/>
            <person name="Nolan M."/>
            <person name="Lucas S."/>
            <person name="Glavina Del Rio T."/>
            <person name="Tice H."/>
            <person name="Cheng J.F."/>
            <person name="Tapia R."/>
            <person name="Han C."/>
            <person name="Goodwin L."/>
            <person name="Pitluck S."/>
            <person name="Liolios K."/>
            <person name="Pagani I."/>
            <person name="Ivanova N."/>
            <person name="Huntemann M."/>
            <person name="Mavromatis K."/>
            <person name="Mikhailova N."/>
            <person name="Pati A."/>
            <person name="Chen A."/>
            <person name="Palaniappan K."/>
            <person name="Land M."/>
            <person name="Brambilla E.M."/>
            <person name="Rohde M."/>
            <person name="Abt B."/>
            <person name="Verbarg S."/>
            <person name="Goker M."/>
            <person name="Bristow J."/>
            <person name="Eisen J.A."/>
            <person name="Markowitz V."/>
            <person name="Hugenholtz P."/>
            <person name="Kyrpides N.C."/>
            <person name="Klenk H.P."/>
            <person name="Woyke T."/>
        </authorList>
    </citation>
    <scope>NUCLEOTIDE SEQUENCE [LARGE SCALE GENOMIC DNA]</scope>
    <source>
        <strain evidence="11">ATCC 35100 / DSM 5205 / JP2</strain>
    </source>
</reference>
<dbReference type="GO" id="GO:0090729">
    <property type="term" value="F:toxin activity"/>
    <property type="evidence" value="ECO:0007669"/>
    <property type="project" value="UniProtKB-KW"/>
</dbReference>
<dbReference type="InterPro" id="IPR050556">
    <property type="entry name" value="Type_II_TA_system_RNase"/>
</dbReference>
<comment type="similarity">
    <text evidence="7 8">Belongs to the PINc/VapC protein family.</text>
</comment>
<sequence>MSIRYLVDTNILSEPTRPEPDPKVMQRLKHERHQIATASVVWHELLFGCQRLPLSRRRSQIEAYFQNLLQSGLLVLPYTQPAAEWHATERVRLTAMGQTPAFADGMIAATAFQHELVLVTRNVDDFTGFSGLQIENWFE</sequence>
<evidence type="ECO:0000313" key="10">
    <source>
        <dbReference type="EMBL" id="EIJ36569.1"/>
    </source>
</evidence>
<dbReference type="GO" id="GO:0000287">
    <property type="term" value="F:magnesium ion binding"/>
    <property type="evidence" value="ECO:0007669"/>
    <property type="project" value="UniProtKB-UniRule"/>
</dbReference>
<dbReference type="EC" id="3.1.-.-" evidence="8"/>
<dbReference type="OrthoDB" id="9804823at2"/>
<keyword evidence="4 8" id="KW-0479">Metal-binding</keyword>
<comment type="function">
    <text evidence="8">Toxic component of a toxin-antitoxin (TA) system. An RNase.</text>
</comment>
<keyword evidence="6 8" id="KW-0460">Magnesium</keyword>
<keyword evidence="2 8" id="KW-1277">Toxin-antitoxin system</keyword>
<keyword evidence="8" id="KW-0800">Toxin</keyword>
<evidence type="ECO:0000256" key="4">
    <source>
        <dbReference type="ARBA" id="ARBA00022723"/>
    </source>
</evidence>
<dbReference type="Pfam" id="PF01850">
    <property type="entry name" value="PIN"/>
    <property type="match status" value="1"/>
</dbReference>
<organism evidence="10 11">
    <name type="scientific">Thiothrix nivea (strain ATCC 35100 / DSM 5205 / JP2)</name>
    <dbReference type="NCBI Taxonomy" id="870187"/>
    <lineage>
        <taxon>Bacteria</taxon>
        <taxon>Pseudomonadati</taxon>
        <taxon>Pseudomonadota</taxon>
        <taxon>Gammaproteobacteria</taxon>
        <taxon>Thiotrichales</taxon>
        <taxon>Thiotrichaceae</taxon>
        <taxon>Thiothrix</taxon>
    </lineage>
</organism>
<keyword evidence="5 8" id="KW-0378">Hydrolase</keyword>
<dbReference type="InterPro" id="IPR022907">
    <property type="entry name" value="VapC_family"/>
</dbReference>
<gene>
    <name evidence="8" type="primary">vapC</name>
    <name evidence="10" type="ORF">Thini_4077</name>
</gene>
<evidence type="ECO:0000256" key="7">
    <source>
        <dbReference type="ARBA" id="ARBA00038093"/>
    </source>
</evidence>
<evidence type="ECO:0000256" key="3">
    <source>
        <dbReference type="ARBA" id="ARBA00022722"/>
    </source>
</evidence>
<evidence type="ECO:0000256" key="2">
    <source>
        <dbReference type="ARBA" id="ARBA00022649"/>
    </source>
</evidence>
<dbReference type="GO" id="GO:0016787">
    <property type="term" value="F:hydrolase activity"/>
    <property type="evidence" value="ECO:0007669"/>
    <property type="project" value="UniProtKB-KW"/>
</dbReference>
<dbReference type="CDD" id="cd18747">
    <property type="entry name" value="PIN_VapC4-5_FitB-like"/>
    <property type="match status" value="1"/>
</dbReference>
<feature type="domain" description="PIN" evidence="9">
    <location>
        <begin position="5"/>
        <end position="124"/>
    </location>
</feature>
<feature type="binding site" evidence="8">
    <location>
        <position position="104"/>
    </location>
    <ligand>
        <name>Mg(2+)</name>
        <dbReference type="ChEBI" id="CHEBI:18420"/>
    </ligand>
</feature>
<evidence type="ECO:0000256" key="8">
    <source>
        <dbReference type="HAMAP-Rule" id="MF_00265"/>
    </source>
</evidence>
<dbReference type="Proteomes" id="UP000005317">
    <property type="component" value="Unassembled WGS sequence"/>
</dbReference>
<dbReference type="RefSeq" id="WP_002710438.1">
    <property type="nucleotide sequence ID" value="NZ_JH651384.1"/>
</dbReference>
<evidence type="ECO:0000313" key="11">
    <source>
        <dbReference type="Proteomes" id="UP000005317"/>
    </source>
</evidence>
<protein>
    <recommendedName>
        <fullName evidence="8">Ribonuclease VapC</fullName>
        <shortName evidence="8">RNase VapC</shortName>
        <ecNumber evidence="8">3.1.-.-</ecNumber>
    </recommendedName>
    <alternativeName>
        <fullName evidence="8">Toxin VapC</fullName>
    </alternativeName>
</protein>
<dbReference type="EMBL" id="JH651384">
    <property type="protein sequence ID" value="EIJ36569.1"/>
    <property type="molecule type" value="Genomic_DNA"/>
</dbReference>
<evidence type="ECO:0000259" key="9">
    <source>
        <dbReference type="Pfam" id="PF01850"/>
    </source>
</evidence>
<dbReference type="AlphaFoldDB" id="A0A656HMM6"/>
<dbReference type="HAMAP" id="MF_00265">
    <property type="entry name" value="VapC_Nob1"/>
    <property type="match status" value="1"/>
</dbReference>
<dbReference type="InterPro" id="IPR002716">
    <property type="entry name" value="PIN_dom"/>
</dbReference>
<dbReference type="Gene3D" id="3.40.50.1010">
    <property type="entry name" value="5'-nuclease"/>
    <property type="match status" value="1"/>
</dbReference>
<keyword evidence="3 8" id="KW-0540">Nuclease</keyword>
<dbReference type="PANTHER" id="PTHR33653:SF1">
    <property type="entry name" value="RIBONUCLEASE VAPC2"/>
    <property type="match status" value="1"/>
</dbReference>
<dbReference type="GO" id="GO:0004540">
    <property type="term" value="F:RNA nuclease activity"/>
    <property type="evidence" value="ECO:0007669"/>
    <property type="project" value="InterPro"/>
</dbReference>
<comment type="cofactor">
    <cofactor evidence="1 8">
        <name>Mg(2+)</name>
        <dbReference type="ChEBI" id="CHEBI:18420"/>
    </cofactor>
</comment>
<proteinExistence type="inferred from homology"/>
<evidence type="ECO:0000256" key="1">
    <source>
        <dbReference type="ARBA" id="ARBA00001946"/>
    </source>
</evidence>
<evidence type="ECO:0000256" key="5">
    <source>
        <dbReference type="ARBA" id="ARBA00022801"/>
    </source>
</evidence>
<name>A0A656HMM6_THINJ</name>
<feature type="binding site" evidence="8">
    <location>
        <position position="8"/>
    </location>
    <ligand>
        <name>Mg(2+)</name>
        <dbReference type="ChEBI" id="CHEBI:18420"/>
    </ligand>
</feature>
<dbReference type="InterPro" id="IPR029060">
    <property type="entry name" value="PIN-like_dom_sf"/>
</dbReference>
<evidence type="ECO:0000256" key="6">
    <source>
        <dbReference type="ARBA" id="ARBA00022842"/>
    </source>
</evidence>
<keyword evidence="11" id="KW-1185">Reference proteome</keyword>
<accession>A0A656HMM6</accession>